<evidence type="ECO:0000313" key="1">
    <source>
        <dbReference type="EMBL" id="RQT20103.1"/>
    </source>
</evidence>
<dbReference type="Proteomes" id="UP000277921">
    <property type="component" value="Unassembled WGS sequence"/>
</dbReference>
<gene>
    <name evidence="1" type="ORF">DF051_07695</name>
</gene>
<sequence>MPGTPATALSAYDDRFVLRDADGNPLSYTGYALRRDTGTFEYGRTDASGQTHLLAATPHAENITIYLAE</sequence>
<proteinExistence type="predicted"/>
<dbReference type="EMBL" id="QTQV01000003">
    <property type="protein sequence ID" value="RQT20103.1"/>
    <property type="molecule type" value="Genomic_DNA"/>
</dbReference>
<organism evidence="1 2">
    <name type="scientific">Burkholderia contaminans</name>
    <dbReference type="NCBI Taxonomy" id="488447"/>
    <lineage>
        <taxon>Bacteria</taxon>
        <taxon>Pseudomonadati</taxon>
        <taxon>Pseudomonadota</taxon>
        <taxon>Betaproteobacteria</taxon>
        <taxon>Burkholderiales</taxon>
        <taxon>Burkholderiaceae</taxon>
        <taxon>Burkholderia</taxon>
        <taxon>Burkholderia cepacia complex</taxon>
    </lineage>
</organism>
<protein>
    <submittedName>
        <fullName evidence="1">Uncharacterized protein</fullName>
    </submittedName>
</protein>
<reference evidence="1 2" key="1">
    <citation type="submission" date="2018-08" db="EMBL/GenBank/DDBJ databases">
        <title>Comparative analysis of Burkholderia isolates from Puerto Rico.</title>
        <authorList>
            <person name="Hall C."/>
            <person name="Sahl J."/>
            <person name="Wagner D."/>
        </authorList>
    </citation>
    <scope>NUCLEOTIDE SEQUENCE [LARGE SCALE GENOMIC DNA]</scope>
    <source>
        <strain evidence="1 2">Bp9025</strain>
    </source>
</reference>
<evidence type="ECO:0000313" key="2">
    <source>
        <dbReference type="Proteomes" id="UP000277921"/>
    </source>
</evidence>
<comment type="caution">
    <text evidence="1">The sequence shown here is derived from an EMBL/GenBank/DDBJ whole genome shotgun (WGS) entry which is preliminary data.</text>
</comment>
<accession>A0A3N8RP25</accession>
<dbReference type="AlphaFoldDB" id="A0A3N8RP25"/>
<name>A0A3N8RP25_9BURK</name>